<dbReference type="GO" id="GO:0005637">
    <property type="term" value="C:nuclear inner membrane"/>
    <property type="evidence" value="ECO:0007669"/>
    <property type="project" value="UniProtKB-SubCell"/>
</dbReference>
<sequence>MSGSGKLRRGARSLPGRSEGPSGSASAPVLLPELQTPDANGLTWLWKIILSVMCVLTFLLVGLQNHQWLQETVIPQKSRQLYDVFAEYGTRLCRYQARFRMPREQLELLKKESQTLENNFREILFLIEQMDMLKALLRDMKDGMYDDSGSGPRDVTQDQDSIELPDEEMLRLVHYVLKKLREDQVQMADYALKSAGAFIVESETSESYTNNKSKLYWHGIGFLNHAMPPDVILQPDVHPGKCWAFSGSQGQILIRLARKIIPISVTMEHISEKVSPSGNISSAPQAFSVHGLKRRCEGEEIFLGQFIYNKTEATVQTFHLQHEISEPLLCVRLKILSNWGHPRYTCLYRFRVHGIPSDHT</sequence>
<evidence type="ECO:0000256" key="2">
    <source>
        <dbReference type="ARBA" id="ARBA00004540"/>
    </source>
</evidence>
<evidence type="ECO:0000256" key="1">
    <source>
        <dbReference type="ARBA" id="ARBA00004167"/>
    </source>
</evidence>
<evidence type="ECO:0000256" key="4">
    <source>
        <dbReference type="ARBA" id="ARBA00022989"/>
    </source>
</evidence>
<dbReference type="InParanoid" id="A0A6P3ERT6"/>
<evidence type="ECO:0000256" key="10">
    <source>
        <dbReference type="ARBA" id="ARBA00079198"/>
    </source>
</evidence>
<evidence type="ECO:0000256" key="3">
    <source>
        <dbReference type="ARBA" id="ARBA00022692"/>
    </source>
</evidence>
<accession>A0A6P3ERT6</accession>
<evidence type="ECO:0000259" key="12">
    <source>
        <dbReference type="PROSITE" id="PS51469"/>
    </source>
</evidence>
<dbReference type="OrthoDB" id="342281at2759"/>
<organism evidence="13 14">
    <name type="scientific">Octodon degus</name>
    <name type="common">Degu</name>
    <name type="synonym">Sciurus degus</name>
    <dbReference type="NCBI Taxonomy" id="10160"/>
    <lineage>
        <taxon>Eukaryota</taxon>
        <taxon>Metazoa</taxon>
        <taxon>Chordata</taxon>
        <taxon>Craniata</taxon>
        <taxon>Vertebrata</taxon>
        <taxon>Euteleostomi</taxon>
        <taxon>Mammalia</taxon>
        <taxon>Eutheria</taxon>
        <taxon>Euarchontoglires</taxon>
        <taxon>Glires</taxon>
        <taxon>Rodentia</taxon>
        <taxon>Hystricomorpha</taxon>
        <taxon>Octodontidae</taxon>
        <taxon>Octodon</taxon>
    </lineage>
</organism>
<dbReference type="PANTHER" id="PTHR12911:SF24">
    <property type="entry name" value="SUN DOMAIN-CONTAINING PROTEIN 3"/>
    <property type="match status" value="1"/>
</dbReference>
<dbReference type="GO" id="GO:0043495">
    <property type="term" value="F:protein-membrane adaptor activity"/>
    <property type="evidence" value="ECO:0007669"/>
    <property type="project" value="TreeGrafter"/>
</dbReference>
<dbReference type="FunCoup" id="A0A6P3ERT6">
    <property type="interactions" value="33"/>
</dbReference>
<evidence type="ECO:0000256" key="7">
    <source>
        <dbReference type="ARBA" id="ARBA00023242"/>
    </source>
</evidence>
<dbReference type="RefSeq" id="XP_004630590.1">
    <property type="nucleotide sequence ID" value="XM_004630533.2"/>
</dbReference>
<evidence type="ECO:0000256" key="6">
    <source>
        <dbReference type="ARBA" id="ARBA00023136"/>
    </source>
</evidence>
<keyword evidence="6" id="KW-0472">Membrane</keyword>
<evidence type="ECO:0000256" key="5">
    <source>
        <dbReference type="ARBA" id="ARBA00023054"/>
    </source>
</evidence>
<dbReference type="Gene3D" id="2.60.120.260">
    <property type="entry name" value="Galactose-binding domain-like"/>
    <property type="match status" value="1"/>
</dbReference>
<dbReference type="PANTHER" id="PTHR12911">
    <property type="entry name" value="SAD1/UNC-84-LIKE PROTEIN-RELATED"/>
    <property type="match status" value="1"/>
</dbReference>
<dbReference type="Pfam" id="PF07738">
    <property type="entry name" value="Sad1_UNC"/>
    <property type="match status" value="1"/>
</dbReference>
<gene>
    <name evidence="14" type="primary">Sun3</name>
</gene>
<feature type="region of interest" description="Disordered" evidence="11">
    <location>
        <begin position="1"/>
        <end position="29"/>
    </location>
</feature>
<dbReference type="InterPro" id="IPR012919">
    <property type="entry name" value="SUN_dom"/>
</dbReference>
<keyword evidence="4" id="KW-1133">Transmembrane helix</keyword>
<dbReference type="PROSITE" id="PS51469">
    <property type="entry name" value="SUN"/>
    <property type="match status" value="1"/>
</dbReference>
<keyword evidence="5" id="KW-0175">Coiled coil</keyword>
<dbReference type="GO" id="GO:0034993">
    <property type="term" value="C:meiotic nuclear membrane microtubule tethering complex"/>
    <property type="evidence" value="ECO:0007669"/>
    <property type="project" value="TreeGrafter"/>
</dbReference>
<comment type="function">
    <text evidence="8">As a probable component of the LINC (LInker of Nucleoskeleton and Cytoskeleton) complex, involved in the connection between the nuclear lamina and the cytoskeleton. The nucleocytoplasmic interactions established by the LINC complex play an important role in the transmission of mechanical forces across the nuclear envelope and in nuclear movement and positioning. May be involved in nuclear remodeling during sperm head formation in spermatogenesis. A probable SUN3:SYNE1 LINC complex may tether spermatid nuclei to posterior cytoskeletal structures such as the manchette.</text>
</comment>
<dbReference type="CTD" id="256979"/>
<dbReference type="InterPro" id="IPR045119">
    <property type="entry name" value="SUN1-5"/>
</dbReference>
<proteinExistence type="predicted"/>
<dbReference type="Proteomes" id="UP000515203">
    <property type="component" value="Unplaced"/>
</dbReference>
<keyword evidence="13" id="KW-1185">Reference proteome</keyword>
<reference evidence="14" key="1">
    <citation type="submission" date="2025-08" db="UniProtKB">
        <authorList>
            <consortium name="RefSeq"/>
        </authorList>
    </citation>
    <scope>IDENTIFICATION</scope>
</reference>
<name>A0A6P3ERT6_OCTDE</name>
<evidence type="ECO:0000256" key="8">
    <source>
        <dbReference type="ARBA" id="ARBA00056286"/>
    </source>
</evidence>
<dbReference type="GeneID" id="101574222"/>
<evidence type="ECO:0000256" key="9">
    <source>
        <dbReference type="ARBA" id="ARBA00070711"/>
    </source>
</evidence>
<keyword evidence="3" id="KW-0812">Transmembrane</keyword>
<evidence type="ECO:0000256" key="11">
    <source>
        <dbReference type="SAM" id="MobiDB-lite"/>
    </source>
</evidence>
<dbReference type="AlphaFoldDB" id="A0A6P3ERT6"/>
<feature type="domain" description="SUN" evidence="12">
    <location>
        <begin position="196"/>
        <end position="357"/>
    </location>
</feature>
<keyword evidence="7" id="KW-0539">Nucleus</keyword>
<dbReference type="FunFam" id="2.60.120.260:FF:000074">
    <property type="entry name" value="Sad1 and UNC84 domain-containing 3"/>
    <property type="match status" value="1"/>
</dbReference>
<feature type="compositionally biased region" description="Basic residues" evidence="11">
    <location>
        <begin position="1"/>
        <end position="11"/>
    </location>
</feature>
<evidence type="ECO:0000313" key="14">
    <source>
        <dbReference type="RefSeq" id="XP_004630590.1"/>
    </source>
</evidence>
<evidence type="ECO:0000313" key="13">
    <source>
        <dbReference type="Proteomes" id="UP000515203"/>
    </source>
</evidence>
<protein>
    <recommendedName>
        <fullName evidence="9">SUN domain-containing protein 3</fullName>
    </recommendedName>
    <alternativeName>
        <fullName evidence="10">Sad1/unc-84 domain-containing protein 1</fullName>
    </alternativeName>
</protein>
<comment type="subcellular location">
    <subcellularLocation>
        <location evidence="1">Membrane</location>
        <topology evidence="1">Single-pass membrane protein</topology>
    </subcellularLocation>
    <subcellularLocation>
        <location evidence="2">Nucleus inner membrane</location>
    </subcellularLocation>
</comment>